<name>A0ABD0YSI6_9HEMI</name>
<organism evidence="2 3">
    <name type="scientific">Ranatra chinensis</name>
    <dbReference type="NCBI Taxonomy" id="642074"/>
    <lineage>
        <taxon>Eukaryota</taxon>
        <taxon>Metazoa</taxon>
        <taxon>Ecdysozoa</taxon>
        <taxon>Arthropoda</taxon>
        <taxon>Hexapoda</taxon>
        <taxon>Insecta</taxon>
        <taxon>Pterygota</taxon>
        <taxon>Neoptera</taxon>
        <taxon>Paraneoptera</taxon>
        <taxon>Hemiptera</taxon>
        <taxon>Heteroptera</taxon>
        <taxon>Panheteroptera</taxon>
        <taxon>Nepomorpha</taxon>
        <taxon>Nepidae</taxon>
        <taxon>Ranatrinae</taxon>
        <taxon>Ranatra</taxon>
    </lineage>
</organism>
<feature type="region of interest" description="Disordered" evidence="1">
    <location>
        <begin position="69"/>
        <end position="107"/>
    </location>
</feature>
<evidence type="ECO:0000313" key="3">
    <source>
        <dbReference type="Proteomes" id="UP001558652"/>
    </source>
</evidence>
<dbReference type="EMBL" id="JBFDAA010000008">
    <property type="protein sequence ID" value="KAL1130257.1"/>
    <property type="molecule type" value="Genomic_DNA"/>
</dbReference>
<evidence type="ECO:0000313" key="2">
    <source>
        <dbReference type="EMBL" id="KAL1130257.1"/>
    </source>
</evidence>
<feature type="region of interest" description="Disordered" evidence="1">
    <location>
        <begin position="129"/>
        <end position="159"/>
    </location>
</feature>
<protein>
    <submittedName>
        <fullName evidence="2">Uncharacterized protein</fullName>
    </submittedName>
</protein>
<evidence type="ECO:0000256" key="1">
    <source>
        <dbReference type="SAM" id="MobiDB-lite"/>
    </source>
</evidence>
<dbReference type="Proteomes" id="UP001558652">
    <property type="component" value="Unassembled WGS sequence"/>
</dbReference>
<gene>
    <name evidence="2" type="ORF">AAG570_013195</name>
</gene>
<keyword evidence="3" id="KW-1185">Reference proteome</keyword>
<proteinExistence type="predicted"/>
<feature type="region of interest" description="Disordered" evidence="1">
    <location>
        <begin position="1"/>
        <end position="55"/>
    </location>
</feature>
<reference evidence="2 3" key="1">
    <citation type="submission" date="2024-07" db="EMBL/GenBank/DDBJ databases">
        <title>Chromosome-level genome assembly of the water stick insect Ranatra chinensis (Heteroptera: Nepidae).</title>
        <authorList>
            <person name="Liu X."/>
        </authorList>
    </citation>
    <scope>NUCLEOTIDE SEQUENCE [LARGE SCALE GENOMIC DNA]</scope>
    <source>
        <strain evidence="2">Cailab_2021Rc</strain>
        <tissue evidence="2">Muscle</tissue>
    </source>
</reference>
<comment type="caution">
    <text evidence="2">The sequence shown here is derived from an EMBL/GenBank/DDBJ whole genome shotgun (WGS) entry which is preliminary data.</text>
</comment>
<accession>A0ABD0YSI6</accession>
<feature type="compositionally biased region" description="Polar residues" evidence="1">
    <location>
        <begin position="69"/>
        <end position="82"/>
    </location>
</feature>
<dbReference type="AlphaFoldDB" id="A0ABD0YSI6"/>
<sequence>MPGRDSPGSIPRVRRQDGKLNPVLFPESSSRSLFQEDSIEKRQKGKAQSPGDEAIKSALIEEFSMSGSDYLQGQYPLSNKTPRSPAASDRKHISPVPSSHGLDRDPAVHGVQVPASLAHEPLLREMRCGSRNSEDSYPQPASPPPPDQPRGESPGPRGHRRLCVAQAHRQLDLGLGKKLGRMFTIVDAYRPIIGAKIRFHHGILVDVKKHCHVDPEIKRTATSDKVVEEAPTVNIIQADFPYTNLLRQFPNITRPGDIQREVHHHIETTLNRQPR</sequence>